<accession>A0A168LSJ0</accession>
<evidence type="ECO:0000313" key="4">
    <source>
        <dbReference type="Proteomes" id="UP000078561"/>
    </source>
</evidence>
<evidence type="ECO:0000313" key="3">
    <source>
        <dbReference type="EMBL" id="SAL97410.1"/>
    </source>
</evidence>
<dbReference type="InParanoid" id="A0A168LSJ0"/>
<feature type="region of interest" description="Disordered" evidence="1">
    <location>
        <begin position="131"/>
        <end position="155"/>
    </location>
</feature>
<reference evidence="3" key="1">
    <citation type="submission" date="2016-04" db="EMBL/GenBank/DDBJ databases">
        <authorList>
            <person name="Evans L.H."/>
            <person name="Alamgir A."/>
            <person name="Owens N."/>
            <person name="Weber N.D."/>
            <person name="Virtaneva K."/>
            <person name="Barbian K."/>
            <person name="Babar A."/>
            <person name="Rosenke K."/>
        </authorList>
    </citation>
    <scope>NUCLEOTIDE SEQUENCE [LARGE SCALE GENOMIC DNA]</scope>
    <source>
        <strain evidence="3">CBS 101.48</strain>
    </source>
</reference>
<dbReference type="EMBL" id="LT551793">
    <property type="protein sequence ID" value="SAL97410.1"/>
    <property type="molecule type" value="Genomic_DNA"/>
</dbReference>
<dbReference type="OMA" id="QVDIWGD"/>
<dbReference type="OrthoDB" id="4739136at2759"/>
<keyword evidence="4" id="KW-1185">Reference proteome</keyword>
<dbReference type="AlphaFoldDB" id="A0A168LSJ0"/>
<proteinExistence type="predicted"/>
<evidence type="ECO:0000259" key="2">
    <source>
        <dbReference type="Pfam" id="PF25482"/>
    </source>
</evidence>
<dbReference type="Pfam" id="PF25482">
    <property type="entry name" value="DUF7905"/>
    <property type="match status" value="1"/>
</dbReference>
<feature type="compositionally biased region" description="Polar residues" evidence="1">
    <location>
        <begin position="27"/>
        <end position="38"/>
    </location>
</feature>
<feature type="compositionally biased region" description="Basic and acidic residues" evidence="1">
    <location>
        <begin position="131"/>
        <end position="150"/>
    </location>
</feature>
<feature type="domain" description="DUF7905" evidence="2">
    <location>
        <begin position="341"/>
        <end position="663"/>
    </location>
</feature>
<name>A0A168LSJ0_ABSGL</name>
<protein>
    <recommendedName>
        <fullName evidence="2">DUF7905 domain-containing protein</fullName>
    </recommendedName>
</protein>
<organism evidence="3">
    <name type="scientific">Absidia glauca</name>
    <name type="common">Pin mould</name>
    <dbReference type="NCBI Taxonomy" id="4829"/>
    <lineage>
        <taxon>Eukaryota</taxon>
        <taxon>Fungi</taxon>
        <taxon>Fungi incertae sedis</taxon>
        <taxon>Mucoromycota</taxon>
        <taxon>Mucoromycotina</taxon>
        <taxon>Mucoromycetes</taxon>
        <taxon>Mucorales</taxon>
        <taxon>Cunninghamellaceae</taxon>
        <taxon>Absidia</taxon>
    </lineage>
</organism>
<sequence length="703" mass="80782">MHRYSAFDYNSNDSDDDWRDENVVGQAVTSPSAPQSQPFDDAPDRQPDDCWMLPSNSTEVEVLGPRCIRLEEIQKKTEAYVVFNAAKHQVDIWGDRQCIDQAKRLLIIIGNEINERKHPVRRTKKWEKAERELTEKEKRRNEKRQQRIMEGKSFQGLPTTPQPYTAIFPLPDDSIPLAKVIGDKEAYLNEIRATCKSHVWFEQDSNAFRVAGQDEDLVRETATRVRQLYLRTRRFAFQSKPEPAVIRLLYQPTKNIGARFLKLPKDFVPCDLYVSDNLMDKYRYLEPIVGGVIPKQNILNANSKNNTNNSLEQTMSLIDLNEDNDNALRSGAGGSLYDIPERLRTLNLENAKRMETALDEGLESLRLVDWEITMEVAFGQIYLLDYPSRDTFYTFPSEDLAFTYFPNSRFNSKLAPCIGTSYDHVKELLEYLSQHAEEYTDSPRTSYVIQALQNPTLPEQPPKGLHPRSREAIAAEQAAKIANANAPTWKSVLTINRFTLDGHVGLWNCVTDCETLVSINCTNLEGDYSWETRVNYARRLPSDLNTPQGQFVEHMRLSNENRLVIAVVPGYRPHVIKQLTKWVYAWGKYTVEVEKEEMWDMANMEEALLQASGLPLDLSSYTPHRVNFHVSMVRENWRDRFAENVQLQIGQAPTWTTRDFLVADHTSGDPESTALLQEDAKRFADLLTQVLPVYYEVKPASLV</sequence>
<dbReference type="Proteomes" id="UP000078561">
    <property type="component" value="Unassembled WGS sequence"/>
</dbReference>
<evidence type="ECO:0000256" key="1">
    <source>
        <dbReference type="SAM" id="MobiDB-lite"/>
    </source>
</evidence>
<feature type="region of interest" description="Disordered" evidence="1">
    <location>
        <begin position="1"/>
        <end position="48"/>
    </location>
</feature>
<gene>
    <name evidence="3" type="primary">ABSGL_02904.1 scaffold 4049</name>
</gene>
<dbReference type="InterPro" id="IPR057227">
    <property type="entry name" value="DUF7905"/>
</dbReference>